<evidence type="ECO:0000256" key="1">
    <source>
        <dbReference type="ARBA" id="ARBA00022450"/>
    </source>
</evidence>
<dbReference type="VEuPathDB" id="FungiDB:Bcin01g11450"/>
<dbReference type="InterPro" id="IPR023213">
    <property type="entry name" value="CAT-like_dom_sf"/>
</dbReference>
<dbReference type="Pfam" id="PF00501">
    <property type="entry name" value="AMP-binding"/>
    <property type="match status" value="1"/>
</dbReference>
<dbReference type="Gene3D" id="3.30.559.10">
    <property type="entry name" value="Chloramphenicol acetyltransferase-like domain"/>
    <property type="match status" value="1"/>
</dbReference>
<evidence type="ECO:0000259" key="4">
    <source>
        <dbReference type="Pfam" id="PF00668"/>
    </source>
</evidence>
<dbReference type="GO" id="GO:0031177">
    <property type="term" value="F:phosphopantetheine binding"/>
    <property type="evidence" value="ECO:0007669"/>
    <property type="project" value="TreeGrafter"/>
</dbReference>
<accession>A0A384J7G3</accession>
<keyword evidence="2" id="KW-0597">Phosphoprotein</keyword>
<evidence type="ECO:0000313" key="6">
    <source>
        <dbReference type="Proteomes" id="UP000001798"/>
    </source>
</evidence>
<dbReference type="InterPro" id="IPR020845">
    <property type="entry name" value="AMP-binding_CS"/>
</dbReference>
<dbReference type="PROSITE" id="PS00455">
    <property type="entry name" value="AMP_BINDING"/>
    <property type="match status" value="1"/>
</dbReference>
<dbReference type="GO" id="GO:0003824">
    <property type="term" value="F:catalytic activity"/>
    <property type="evidence" value="ECO:0007669"/>
    <property type="project" value="InterPro"/>
</dbReference>
<keyword evidence="6" id="KW-1185">Reference proteome</keyword>
<dbReference type="GO" id="GO:0005737">
    <property type="term" value="C:cytoplasm"/>
    <property type="evidence" value="ECO:0007669"/>
    <property type="project" value="TreeGrafter"/>
</dbReference>
<dbReference type="Proteomes" id="UP000001798">
    <property type="component" value="Chromosome 1"/>
</dbReference>
<dbReference type="GeneID" id="5426480"/>
<dbReference type="SUPFAM" id="SSF52777">
    <property type="entry name" value="CoA-dependent acyltransferases"/>
    <property type="match status" value="2"/>
</dbReference>
<dbReference type="RefSeq" id="XP_001546022.2">
    <property type="nucleotide sequence ID" value="XM_001545972.2"/>
</dbReference>
<reference evidence="5 6" key="2">
    <citation type="journal article" date="2012" name="Eukaryot. Cell">
        <title>Genome update of Botrytis cinerea strains B05.10 and T4.</title>
        <authorList>
            <person name="Staats M."/>
            <person name="van Kan J.A."/>
        </authorList>
    </citation>
    <scope>NUCLEOTIDE SEQUENCE [LARGE SCALE GENOMIC DNA]</scope>
    <source>
        <strain evidence="5 6">B05.10</strain>
    </source>
</reference>
<reference evidence="5 6" key="3">
    <citation type="journal article" date="2017" name="Mol. Plant Pathol.">
        <title>A gapless genome sequence of the fungus Botrytis cinerea.</title>
        <authorList>
            <person name="Van Kan J.A."/>
            <person name="Stassen J.H."/>
            <person name="Mosbach A."/>
            <person name="Van Der Lee T.A."/>
            <person name="Faino L."/>
            <person name="Farmer A.D."/>
            <person name="Papasotiriou D.G."/>
            <person name="Zhou S."/>
            <person name="Seidl M.F."/>
            <person name="Cottam E."/>
            <person name="Edel D."/>
            <person name="Hahn M."/>
            <person name="Schwartz D.C."/>
            <person name="Dietrich R.A."/>
            <person name="Widdison S."/>
            <person name="Scalliet G."/>
        </authorList>
    </citation>
    <scope>NUCLEOTIDE SEQUENCE [LARGE SCALE GENOMIC DNA]</scope>
    <source>
        <strain evidence="5 6">B05.10</strain>
    </source>
</reference>
<name>A0A384J7G3_BOTFB</name>
<reference evidence="5 6" key="1">
    <citation type="journal article" date="2011" name="PLoS Genet.">
        <title>Genomic analysis of the necrotrophic fungal pathogens Sclerotinia sclerotiorum and Botrytis cinerea.</title>
        <authorList>
            <person name="Amselem J."/>
            <person name="Cuomo C.A."/>
            <person name="van Kan J.A."/>
            <person name="Viaud M."/>
            <person name="Benito E.P."/>
            <person name="Couloux A."/>
            <person name="Coutinho P.M."/>
            <person name="de Vries R.P."/>
            <person name="Dyer P.S."/>
            <person name="Fillinger S."/>
            <person name="Fournier E."/>
            <person name="Gout L."/>
            <person name="Hahn M."/>
            <person name="Kohn L."/>
            <person name="Lapalu N."/>
            <person name="Plummer K.M."/>
            <person name="Pradier J.M."/>
            <person name="Quevillon E."/>
            <person name="Sharon A."/>
            <person name="Simon A."/>
            <person name="ten Have A."/>
            <person name="Tudzynski B."/>
            <person name="Tudzynski P."/>
            <person name="Wincker P."/>
            <person name="Andrew M."/>
            <person name="Anthouard V."/>
            <person name="Beever R.E."/>
            <person name="Beffa R."/>
            <person name="Benoit I."/>
            <person name="Bouzid O."/>
            <person name="Brault B."/>
            <person name="Chen Z."/>
            <person name="Choquer M."/>
            <person name="Collemare J."/>
            <person name="Cotton P."/>
            <person name="Danchin E.G."/>
            <person name="Da Silva C."/>
            <person name="Gautier A."/>
            <person name="Giraud C."/>
            <person name="Giraud T."/>
            <person name="Gonzalez C."/>
            <person name="Grossetete S."/>
            <person name="Guldener U."/>
            <person name="Henrissat B."/>
            <person name="Howlett B.J."/>
            <person name="Kodira C."/>
            <person name="Kretschmer M."/>
            <person name="Lappartient A."/>
            <person name="Leroch M."/>
            <person name="Levis C."/>
            <person name="Mauceli E."/>
            <person name="Neuveglise C."/>
            <person name="Oeser B."/>
            <person name="Pearson M."/>
            <person name="Poulain J."/>
            <person name="Poussereau N."/>
            <person name="Quesneville H."/>
            <person name="Rascle C."/>
            <person name="Schumacher J."/>
            <person name="Segurens B."/>
            <person name="Sexton A."/>
            <person name="Silva E."/>
            <person name="Sirven C."/>
            <person name="Soanes D.M."/>
            <person name="Talbot N.J."/>
            <person name="Templeton M."/>
            <person name="Yandava C."/>
            <person name="Yarden O."/>
            <person name="Zeng Q."/>
            <person name="Rollins J.A."/>
            <person name="Lebrun M.H."/>
            <person name="Dickman M."/>
        </authorList>
    </citation>
    <scope>NUCLEOTIDE SEQUENCE [LARGE SCALE GENOMIC DNA]</scope>
    <source>
        <strain evidence="5 6">B05.10</strain>
    </source>
</reference>
<dbReference type="Gene3D" id="3.30.559.30">
    <property type="entry name" value="Nonribosomal peptide synthetase, condensation domain"/>
    <property type="match status" value="1"/>
</dbReference>
<sequence>MGSIGEVAAWPVTNLPLYNTTKTIKTPTYGNAITESSVPAVSSVHSLLQRFAQFVHAITASHELAFIADTGCQLSRVYATSSRGSHQDSAWGLHQELVKDNAQLDVGGLDFGIHYQIVDKRTSTTTNGQDTTTTAKLLKLLQPLVLSLQLFPEEKTANVTLYLRKDYGPKAAARHLLNLAIAYISPEVDVGKTEKSQIVTDFPPIQTSDANFPKFLHSILEEKAYLYPHNIAIDEVTGRSASLSSSFERRTLTYSELNDKVSLFANQIEQVLQNLDWPDFQVTHQKMIPVFLPNSTELNICINAISKAGHSFCVLPTDAPEDRLQTLLSDLNCNGILGIGSKPWARTKFGQSIIWIDLLNPFACLEGRSLPSRSTMTPIRRQISQDDPAYIVYTSGSTGTPKGVIMQHRNAMAFLQSLDMSPVKLPTGPRLRWMIMSAPTFDIMLMDNFMPLLKGGTVCIAARHLLLTNPESIMNELQATATFTVTSLAMLLRPERLPTLDTLFAGGEPVGQRILDNFAEKPGEKEPRRRFIDGYGPTEGTVFATHHICDTDSRPSVIGVPFPGTRIVVLDENQSTNSGHFVIAPLGVAGELAISGPQLSPGYLNRPQETAQAFFQSTGFERWYKTGDRVRIVWTEDSEPKIDYVGRINSDQVKLNGRRVELPEIENVLSRAEAAAQVAVLFFKSGLVAFIMPWSGDAKKSDTAIEDECRAISERFLPTWMQPKQYFIMDKLPYSVNGKVDRKGLQAILTQNEDSTTALTSTVLSNGKAIHGSVTKSALQNGDNLHKATDYKYEDAPLKDTKSIVYEALYDTLGCEVHGLATLTELGIDSLRALVFLQNLQDYDIEKVEIRDVLFSTTVDNLITMVENRRSGIMETLNVTNGKVTESVDPHNKEEHKFDTLLSPLIDSIDVSKIAADNDDEIYELSVPAKLRHFEYHCRAAAVADLKLENSQVEQVLPATNVQTRFLAAAIDPEYFDKTRLIGRPYVTHFPYSLPSDMDPARFQRAVEMVLPRYDCFRAVFVPAVHSLSPFAQVILSSAATKIPKVEIICDDSDANSPESLWRETINAAQLAAEAAMTIDRPGITVSWVWSPNRARCVFILTLFHANYDGTQMGYMFDAILAEYENPGCNPPVDLLPMYRAVELNLSYDWVSTVVFWAGKLAGVPGSKLGSQKPSPQTLLQGSRPGCNMTHMRSLSVKASMTMRELSQSAVAMSNTLLTIVEAAWASVLAQTFSSEQRSQPLDIQFGTVLNGRRHQDSLRCMAPMVAALPLRLLLSQHSPPLTNRQVCTLLSTQRQEAQPYLQMPCPSLAHARMGTSRFDTILLVQALAPSTQSPSYSTKKEKGALRELPGFNYEENLMAPYKEIDIGFPVATELWPGKGSWDEKMLIRCAYSTAQYDFLDEDWVLAALSALDEAVVRITSEPDGAFFIG</sequence>
<dbReference type="EMBL" id="CP009805">
    <property type="protein sequence ID" value="ATZ46575.1"/>
    <property type="molecule type" value="Genomic_DNA"/>
</dbReference>
<dbReference type="InterPro" id="IPR045851">
    <property type="entry name" value="AMP-bd_C_sf"/>
</dbReference>
<dbReference type="OrthoDB" id="408177at2759"/>
<dbReference type="Gene3D" id="3.30.300.30">
    <property type="match status" value="1"/>
</dbReference>
<protein>
    <submittedName>
        <fullName evidence="5">Bcnrps7</fullName>
    </submittedName>
</protein>
<dbReference type="KEGG" id="bfu:BCIN_01g11450"/>
<dbReference type="InterPro" id="IPR001242">
    <property type="entry name" value="Condensation_dom"/>
</dbReference>
<dbReference type="Pfam" id="PF00668">
    <property type="entry name" value="Condensation"/>
    <property type="match status" value="1"/>
</dbReference>
<dbReference type="PANTHER" id="PTHR45527">
    <property type="entry name" value="NONRIBOSOMAL PEPTIDE SYNTHETASE"/>
    <property type="match status" value="1"/>
</dbReference>
<evidence type="ECO:0000259" key="3">
    <source>
        <dbReference type="Pfam" id="PF00501"/>
    </source>
</evidence>
<evidence type="ECO:0000256" key="2">
    <source>
        <dbReference type="ARBA" id="ARBA00022553"/>
    </source>
</evidence>
<dbReference type="PANTHER" id="PTHR45527:SF1">
    <property type="entry name" value="FATTY ACID SYNTHASE"/>
    <property type="match status" value="1"/>
</dbReference>
<gene>
    <name evidence="5" type="primary">Bcnrps7</name>
    <name evidence="5" type="ORF">BCIN_01g11450</name>
</gene>
<dbReference type="InterPro" id="IPR000873">
    <property type="entry name" value="AMP-dep_synth/lig_dom"/>
</dbReference>
<dbReference type="GO" id="GO:0044550">
    <property type="term" value="P:secondary metabolite biosynthetic process"/>
    <property type="evidence" value="ECO:0007669"/>
    <property type="project" value="TreeGrafter"/>
</dbReference>
<proteinExistence type="predicted"/>
<feature type="domain" description="Condensation" evidence="4">
    <location>
        <begin position="985"/>
        <end position="1398"/>
    </location>
</feature>
<feature type="domain" description="AMP-dependent synthetase/ligase" evidence="3">
    <location>
        <begin position="235"/>
        <end position="604"/>
    </location>
</feature>
<evidence type="ECO:0000313" key="5">
    <source>
        <dbReference type="EMBL" id="ATZ46575.1"/>
    </source>
</evidence>
<dbReference type="InterPro" id="IPR042099">
    <property type="entry name" value="ANL_N_sf"/>
</dbReference>
<dbReference type="SUPFAM" id="SSF56801">
    <property type="entry name" value="Acetyl-CoA synthetase-like"/>
    <property type="match status" value="1"/>
</dbReference>
<organism evidence="5 6">
    <name type="scientific">Botryotinia fuckeliana (strain B05.10)</name>
    <name type="common">Noble rot fungus</name>
    <name type="synonym">Botrytis cinerea</name>
    <dbReference type="NCBI Taxonomy" id="332648"/>
    <lineage>
        <taxon>Eukaryota</taxon>
        <taxon>Fungi</taxon>
        <taxon>Dikarya</taxon>
        <taxon>Ascomycota</taxon>
        <taxon>Pezizomycotina</taxon>
        <taxon>Leotiomycetes</taxon>
        <taxon>Helotiales</taxon>
        <taxon>Sclerotiniaceae</taxon>
        <taxon>Botrytis</taxon>
    </lineage>
</organism>
<dbReference type="Gene3D" id="3.40.50.12780">
    <property type="entry name" value="N-terminal domain of ligase-like"/>
    <property type="match status" value="1"/>
</dbReference>
<keyword evidence="1" id="KW-0596">Phosphopantetheine</keyword>
<dbReference type="GO" id="GO:0043041">
    <property type="term" value="P:amino acid activation for nonribosomal peptide biosynthetic process"/>
    <property type="evidence" value="ECO:0007669"/>
    <property type="project" value="TreeGrafter"/>
</dbReference>